<protein>
    <submittedName>
        <fullName evidence="3">Uncharacterized protein</fullName>
    </submittedName>
</protein>
<dbReference type="AlphaFoldDB" id="A0A6V7S903"/>
<name>A0A6V7S903_PLAVN</name>
<sequence>MKNRSPKESSKFCIKSKQTSIRATFEGSKITPKIFPTNNTTDNSNTKICQPITSKSKTILIWKKPIGIEYKQVELNKSGINDKFKSEIQKNGISNFYWKDDKNNNIQKERNLNLMKQNNKEICVEKVTKIRNNKNSCNSTTSIASAFIPHTNMPNIKSNTHTSISNIKSNTHTSISNIKSNTHTSISNIKSNTHTSISNIKSNAHAIKSNINKNDDVVPNTLAKVPPILLKKKTSDNDDNNSSSNNNNVCDEKQNKDDKLILKMKSYNSGNNKNECLKKNNNTNIKSGDDIGDANSNNSHINEKENKPCDDNLYNANYIKMEELLKDYNEAVKNKKDTEFDINVFIERYDIIIDGLFKLDNIEKCEMKKSIIKKYKQLFENNNAMKFYKGIKTLVYEKNIIIQYMEYYKKQNKQYAQDLKEIQDSNDMLITQIKQLNQNNIMLKKLVNILCIDRDKKKNDLST</sequence>
<dbReference type="Proteomes" id="UP000515308">
    <property type="component" value="Chromosome PVLDE_10"/>
</dbReference>
<evidence type="ECO:0000313" key="3">
    <source>
        <dbReference type="EMBL" id="CAD2093456.1"/>
    </source>
</evidence>
<gene>
    <name evidence="3" type="ORF">PVLDE_1002810</name>
</gene>
<feature type="coiled-coil region" evidence="1">
    <location>
        <begin position="405"/>
        <end position="439"/>
    </location>
</feature>
<dbReference type="EMBL" id="LR865372">
    <property type="protein sequence ID" value="CAD2093456.1"/>
    <property type="molecule type" value="Genomic_DNA"/>
</dbReference>
<feature type="region of interest" description="Disordered" evidence="2">
    <location>
        <begin position="271"/>
        <end position="308"/>
    </location>
</feature>
<proteinExistence type="predicted"/>
<keyword evidence="1" id="KW-0175">Coiled coil</keyword>
<evidence type="ECO:0000256" key="1">
    <source>
        <dbReference type="SAM" id="Coils"/>
    </source>
</evidence>
<evidence type="ECO:0000256" key="2">
    <source>
        <dbReference type="SAM" id="MobiDB-lite"/>
    </source>
</evidence>
<evidence type="ECO:0000313" key="4">
    <source>
        <dbReference type="Proteomes" id="UP000515308"/>
    </source>
</evidence>
<feature type="compositionally biased region" description="Low complexity" evidence="2">
    <location>
        <begin position="271"/>
        <end position="284"/>
    </location>
</feature>
<dbReference type="VEuPathDB" id="PlasmoDB:PVLDE_1002810"/>
<feature type="region of interest" description="Disordered" evidence="2">
    <location>
        <begin position="231"/>
        <end position="255"/>
    </location>
</feature>
<organism evidence="3 4">
    <name type="scientific">Plasmodium vinckei lentum</name>
    <dbReference type="NCBI Taxonomy" id="138297"/>
    <lineage>
        <taxon>Eukaryota</taxon>
        <taxon>Sar</taxon>
        <taxon>Alveolata</taxon>
        <taxon>Apicomplexa</taxon>
        <taxon>Aconoidasida</taxon>
        <taxon>Haemosporida</taxon>
        <taxon>Plasmodiidae</taxon>
        <taxon>Plasmodium</taxon>
        <taxon>Plasmodium (Vinckeia)</taxon>
    </lineage>
</organism>
<accession>A0A6V7S903</accession>
<reference evidence="3 4" key="1">
    <citation type="submission" date="2020-08" db="EMBL/GenBank/DDBJ databases">
        <authorList>
            <person name="Ramaprasad A."/>
        </authorList>
    </citation>
    <scope>NUCLEOTIDE SEQUENCE [LARGE SCALE GENOMIC DNA]</scope>
</reference>